<feature type="binding site" evidence="10">
    <location>
        <position position="814"/>
    </location>
    <ligand>
        <name>thiamine diphosphate</name>
        <dbReference type="ChEBI" id="CHEBI:58937"/>
    </ligand>
</feature>
<evidence type="ECO:0000256" key="13">
    <source>
        <dbReference type="SAM" id="MobiDB-lite"/>
    </source>
</evidence>
<feature type="domain" description="4Fe-4S ferredoxin-type" evidence="14">
    <location>
        <begin position="733"/>
        <end position="762"/>
    </location>
</feature>
<dbReference type="InterPro" id="IPR011895">
    <property type="entry name" value="Pyrv_flavodox_OxRed"/>
</dbReference>
<feature type="binding site" evidence="10">
    <location>
        <position position="31"/>
    </location>
    <ligand>
        <name>pyruvate</name>
        <dbReference type="ChEBI" id="CHEBI:15361"/>
    </ligand>
</feature>
<dbReference type="RefSeq" id="WP_144306408.1">
    <property type="nucleotide sequence ID" value="NZ_QMIF01000012.1"/>
</dbReference>
<dbReference type="FunFam" id="3.40.50.970:FF:000012">
    <property type="entry name" value="Pyruvate:ferredoxin (Flavodoxin) oxidoreductase"/>
    <property type="match status" value="1"/>
</dbReference>
<dbReference type="InterPro" id="IPR029061">
    <property type="entry name" value="THDP-binding"/>
</dbReference>
<feature type="site" description="Important for catalytic activity" evidence="11">
    <location>
        <position position="114"/>
    </location>
</feature>
<dbReference type="Pfam" id="PF12838">
    <property type="entry name" value="Fer4_7"/>
    <property type="match status" value="1"/>
</dbReference>
<feature type="region of interest" description="Disordered" evidence="13">
    <location>
        <begin position="1177"/>
        <end position="1219"/>
    </location>
</feature>
<evidence type="ECO:0000256" key="2">
    <source>
        <dbReference type="ARBA" id="ARBA00022448"/>
    </source>
</evidence>
<dbReference type="Pfam" id="PF10371">
    <property type="entry name" value="EKR"/>
    <property type="match status" value="1"/>
</dbReference>
<dbReference type="InterPro" id="IPR011766">
    <property type="entry name" value="TPP_enzyme_TPP-bd"/>
</dbReference>
<evidence type="ECO:0000256" key="6">
    <source>
        <dbReference type="ARBA" id="ARBA00023002"/>
    </source>
</evidence>
<dbReference type="SUPFAM" id="SSF52922">
    <property type="entry name" value="TK C-terminal domain-like"/>
    <property type="match status" value="1"/>
</dbReference>
<dbReference type="Pfam" id="PF01558">
    <property type="entry name" value="POR"/>
    <property type="match status" value="1"/>
</dbReference>
<name>A0A6P1ZDZ1_9BACT</name>
<dbReference type="EMBL" id="QMIF01000012">
    <property type="protein sequence ID" value="TVM32046.1"/>
    <property type="molecule type" value="Genomic_DNA"/>
</dbReference>
<feature type="binding site" evidence="10">
    <location>
        <position position="114"/>
    </location>
    <ligand>
        <name>pyruvate</name>
        <dbReference type="ChEBI" id="CHEBI:15361"/>
    </ligand>
</feature>
<protein>
    <recommendedName>
        <fullName evidence="9">Pyruvate:ferredoxin oxidoreductase</fullName>
        <ecNumber evidence="9">1.2.7.1</ecNumber>
    </recommendedName>
    <alternativeName>
        <fullName evidence="9">Pyruvate synthase</fullName>
    </alternativeName>
</protein>
<dbReference type="PANTHER" id="PTHR32154:SF0">
    <property type="entry name" value="PYRUVATE-FLAVODOXIN OXIDOREDUCTASE-RELATED"/>
    <property type="match status" value="1"/>
</dbReference>
<dbReference type="Gene3D" id="4.10.780.10">
    <property type="entry name" value="Pyruvate-flavodoxin oxidoreductase, EKR domain"/>
    <property type="match status" value="1"/>
</dbReference>
<dbReference type="FunFam" id="3.40.50.920:FF:000007">
    <property type="entry name" value="Pyruvate:ferredoxin (Flavodoxin) oxidoreductase"/>
    <property type="match status" value="1"/>
</dbReference>
<dbReference type="SMART" id="SM00890">
    <property type="entry name" value="EKR"/>
    <property type="match status" value="1"/>
</dbReference>
<dbReference type="NCBIfam" id="TIGR02176">
    <property type="entry name" value="pyruv_ox_red"/>
    <property type="match status" value="1"/>
</dbReference>
<evidence type="ECO:0000256" key="1">
    <source>
        <dbReference type="ARBA" id="ARBA00009032"/>
    </source>
</evidence>
<feature type="binding site" evidence="10">
    <location>
        <begin position="966"/>
        <end position="969"/>
    </location>
    <ligand>
        <name>thiamine diphosphate</name>
        <dbReference type="ChEBI" id="CHEBI:58937"/>
    </ligand>
</feature>
<dbReference type="InterPro" id="IPR002869">
    <property type="entry name" value="Pyrv_flavodox_OxRed_cen"/>
</dbReference>
<comment type="caution">
    <text evidence="15">The sequence shown here is derived from an EMBL/GenBank/DDBJ whole genome shotgun (WGS) entry which is preliminary data.</text>
</comment>
<dbReference type="SUPFAM" id="SSF54862">
    <property type="entry name" value="4Fe-4S ferredoxins"/>
    <property type="match status" value="1"/>
</dbReference>
<dbReference type="AlphaFoldDB" id="A0A6P1ZDZ1"/>
<keyword evidence="7 12" id="KW-0408">Iron</keyword>
<dbReference type="Pfam" id="PF02775">
    <property type="entry name" value="TPP_enzyme_C"/>
    <property type="match status" value="1"/>
</dbReference>
<dbReference type="GO" id="GO:0030976">
    <property type="term" value="F:thiamine pyrophosphate binding"/>
    <property type="evidence" value="ECO:0007669"/>
    <property type="project" value="InterPro"/>
</dbReference>
<dbReference type="GO" id="GO:0022900">
    <property type="term" value="P:electron transport chain"/>
    <property type="evidence" value="ECO:0007669"/>
    <property type="project" value="InterPro"/>
</dbReference>
<dbReference type="Gene3D" id="3.40.920.10">
    <property type="entry name" value="Pyruvate-ferredoxin oxidoreductase, PFOR, domain III"/>
    <property type="match status" value="1"/>
</dbReference>
<feature type="compositionally biased region" description="Basic and acidic residues" evidence="13">
    <location>
        <begin position="1198"/>
        <end position="1219"/>
    </location>
</feature>
<accession>A0A6P1ZDZ1</accession>
<dbReference type="PROSITE" id="PS00198">
    <property type="entry name" value="4FE4S_FER_1"/>
    <property type="match status" value="2"/>
</dbReference>
<sequence length="1219" mass="132629">MAPTMKTMDGNTAAAHVAYALSDTAAIYPITPSSPMGEIADEWAAQGRKNIFGDFVEIRQMQSEAGAAGAVHGSLAAGALTSTFTASQGLLLMIPNMYKIAGELLPGVFHVTARAIASHALSIFGDHSDIYACRQTGFAMLASGSVQEVMDLSLVSHLASLETSLPFMHYFDGFRTSHEIQKIEVIDYETMAKLVNHEKIAEFRARAMNPEHPTIRGTAQNPDIFFQNREACNPYYLRVPQAVQAAMDKVGEATGRKYKLFDYVGDPNAERVIVAMGSGCETIEEYINFANKKGESLGLVKVRLYRPFDNAALRAALPASAKKIAVLDRTKEPGAPGEPLYLDVCTAFLEAKEAPMVINGRYGLGSKEFSPGMVEAIYKNLDAGAKNHFTIGINDDVTNTSLDYDHSLDTTPKGTVQCKFWGLGSDGTVGANKQAIKIIGDNTELFAQGYFAYDSKKSGGITISHLRFGESPIQSTYLINAADYVACHKDTYVHTYDILDGIKDGGTFVLNCHWTLEDMEKEFPASLKRTLAEKKIKFYAIDAVKIAQAVGLGGRINMIMQTAFFNLAGVLPFEKAVEYLKQSIHKAYGKKGDKIVNMNIAAVDQSVENLWEVKYPESWATAGGEEKKGADVPDFVSKVMQPMLEQKGDDLPVSLFNPDGLFPVSTAKYEKRGVAIKVPEWVAENCIQCNQCAFVCPHAAIRPVLVTADEKAKAPAGFGTVDAKGKGMDNLQFRMQVNTMDCQGCGNCADICPPKNPALVMKPIETQTETEVPNFDYAIALTPKADLMPRTSVKGSQFQEPLMEFSGACSGCGETPYVKVITQLFGERMIIANATGCSSIWGASAPSTPYTVNVQGHGPAWGNSLFEDAAEFGFGIEMGLNQRRRSLARQINEVLSDEKGVPDSVKVMKPALSKWAENIDDPDLSRAAGDEIKKLLTETSEDHALVTSLKQNADMLTKKSVWVFGGDGWAYDIGYGGLDHVLASGKDVNVLVMDTEVYSNTGGQASKATPVGSVAKFAASGKKTAKKELGRMTMSYGYVYVATVSMGANKNQFLKAIQEAESYPGPSLIIAYAPCINQGIRKGMGKTQFEEKLAVDCGYWPLYRFDPRLADQGKNPFQLDSKAPDGTLQDFLSGENRYAILEKFMPEESKKLRAEMEEEVKDRFTILERMADPSIVCGGNGGEAKEQADMPNCELSETAEHVRPDESIEPCDDGRSGDA</sequence>
<dbReference type="InterPro" id="IPR033412">
    <property type="entry name" value="PFOR_II"/>
</dbReference>
<dbReference type="CDD" id="cd07034">
    <property type="entry name" value="TPP_PYR_PFOR_IOR-alpha_like"/>
    <property type="match status" value="1"/>
</dbReference>
<evidence type="ECO:0000256" key="9">
    <source>
        <dbReference type="PIRNR" id="PIRNR000159"/>
    </source>
</evidence>
<dbReference type="InterPro" id="IPR017900">
    <property type="entry name" value="4Fe4S_Fe_S_CS"/>
</dbReference>
<keyword evidence="8 12" id="KW-0411">Iron-sulfur</keyword>
<evidence type="ECO:0000313" key="16">
    <source>
        <dbReference type="Proteomes" id="UP000434052"/>
    </source>
</evidence>
<keyword evidence="15" id="KW-0670">Pyruvate</keyword>
<feature type="binding site" evidence="12">
    <location>
        <position position="809"/>
    </location>
    <ligand>
        <name>[4Fe-4S] cluster</name>
        <dbReference type="ChEBI" id="CHEBI:49883"/>
        <label>3</label>
    </ligand>
</feature>
<keyword evidence="4 12" id="KW-0479">Metal-binding</keyword>
<feature type="binding site" evidence="12">
    <location>
        <position position="1075"/>
    </location>
    <ligand>
        <name>[4Fe-4S] cluster</name>
        <dbReference type="ChEBI" id="CHEBI:49883"/>
        <label>3</label>
    </ligand>
</feature>
<dbReference type="InterPro" id="IPR002880">
    <property type="entry name" value="Pyrv_Fd/Flavodoxin_OxRdtase_N"/>
</dbReference>
<evidence type="ECO:0000256" key="11">
    <source>
        <dbReference type="PIRSR" id="PIRSR000159-2"/>
    </source>
</evidence>
<dbReference type="Pfam" id="PF17147">
    <property type="entry name" value="PFOR_II"/>
    <property type="match status" value="1"/>
</dbReference>
<feature type="binding site" evidence="12">
    <location>
        <position position="812"/>
    </location>
    <ligand>
        <name>[4Fe-4S] cluster</name>
        <dbReference type="ChEBI" id="CHEBI:49883"/>
        <label>3</label>
    </ligand>
</feature>
<feature type="binding site" evidence="12">
    <location>
        <position position="686"/>
    </location>
    <ligand>
        <name>[4Fe-4S] cluster</name>
        <dbReference type="ChEBI" id="CHEBI:49883"/>
        <label>1</label>
    </ligand>
</feature>
<dbReference type="FunFam" id="3.40.50.970:FF:000041">
    <property type="entry name" value="Pyruvate:ferredoxin (Flavodoxin) oxidoreductase"/>
    <property type="match status" value="1"/>
</dbReference>
<evidence type="ECO:0000256" key="7">
    <source>
        <dbReference type="ARBA" id="ARBA00023004"/>
    </source>
</evidence>
<feature type="binding site" evidence="12">
    <location>
        <position position="748"/>
    </location>
    <ligand>
        <name>[4Fe-4S] cluster</name>
        <dbReference type="ChEBI" id="CHEBI:49883"/>
        <label>2</label>
    </ligand>
</feature>
<dbReference type="CDD" id="cd03377">
    <property type="entry name" value="TPP_PFOR_PNO"/>
    <property type="match status" value="1"/>
</dbReference>
<evidence type="ECO:0000256" key="3">
    <source>
        <dbReference type="ARBA" id="ARBA00022485"/>
    </source>
</evidence>
<evidence type="ECO:0000256" key="8">
    <source>
        <dbReference type="ARBA" id="ARBA00023014"/>
    </source>
</evidence>
<dbReference type="InterPro" id="IPR037112">
    <property type="entry name" value="Pyrv-flavodox_OxR_EKR_sf"/>
</dbReference>
<feature type="binding site" evidence="12">
    <location>
        <position position="745"/>
    </location>
    <ligand>
        <name>[4Fe-4S] cluster</name>
        <dbReference type="ChEBI" id="CHEBI:49883"/>
        <label>2</label>
    </ligand>
</feature>
<feature type="binding site" evidence="12">
    <location>
        <position position="692"/>
    </location>
    <ligand>
        <name>[4Fe-4S] cluster</name>
        <dbReference type="ChEBI" id="CHEBI:49883"/>
        <label>1</label>
    </ligand>
</feature>
<keyword evidence="2 9" id="KW-0813">Transport</keyword>
<feature type="binding site" evidence="12">
    <location>
        <position position="696"/>
    </location>
    <ligand>
        <name>[4Fe-4S] cluster</name>
        <dbReference type="ChEBI" id="CHEBI:49883"/>
        <label>2</label>
    </ligand>
</feature>
<dbReference type="SUPFAM" id="SSF52518">
    <property type="entry name" value="Thiamin diphosphate-binding fold (THDP-binding)"/>
    <property type="match status" value="2"/>
</dbReference>
<dbReference type="InterPro" id="IPR017896">
    <property type="entry name" value="4Fe4S_Fe-S-bd"/>
</dbReference>
<keyword evidence="6 9" id="KW-0560">Oxidoreductase</keyword>
<comment type="similarity">
    <text evidence="1 9">Belongs to the pyruvate:ferredoxin/flavodoxin oxidoreductase family.</text>
</comment>
<feature type="domain" description="4Fe-4S ferredoxin-type" evidence="14">
    <location>
        <begin position="677"/>
        <end position="706"/>
    </location>
</feature>
<dbReference type="GO" id="GO:0051539">
    <property type="term" value="F:4 iron, 4 sulfur cluster binding"/>
    <property type="evidence" value="ECO:0007669"/>
    <property type="project" value="UniProtKB-KW"/>
</dbReference>
<dbReference type="EC" id="1.2.7.1" evidence="9"/>
<dbReference type="PROSITE" id="PS51379">
    <property type="entry name" value="4FE4S_FER_2"/>
    <property type="match status" value="2"/>
</dbReference>
<feature type="site" description="Important for catalytic activity" evidence="11">
    <location>
        <position position="1000"/>
    </location>
</feature>
<organism evidence="15 16">
    <name type="scientific">Oceanidesulfovibrio marinus</name>
    <dbReference type="NCBI Taxonomy" id="370038"/>
    <lineage>
        <taxon>Bacteria</taxon>
        <taxon>Pseudomonadati</taxon>
        <taxon>Thermodesulfobacteriota</taxon>
        <taxon>Desulfovibrionia</taxon>
        <taxon>Desulfovibrionales</taxon>
        <taxon>Desulfovibrionaceae</taxon>
        <taxon>Oceanidesulfovibrio</taxon>
    </lineage>
</organism>
<dbReference type="PIRSF" id="PIRSF000159">
    <property type="entry name" value="NifJ"/>
    <property type="match status" value="1"/>
</dbReference>
<dbReference type="FunFam" id="3.30.70.20:FF:000022">
    <property type="entry name" value="Pyruvate:ferredoxin (Flavodoxin) oxidoreductase"/>
    <property type="match status" value="1"/>
</dbReference>
<feature type="site" description="Important for catalytic activity" evidence="11">
    <location>
        <position position="31"/>
    </location>
</feature>
<reference evidence="15 16" key="1">
    <citation type="submission" date="2018-06" db="EMBL/GenBank/DDBJ databases">
        <title>Complete genome of Desulfovibrio marinus P48SEP.</title>
        <authorList>
            <person name="Crispim J.S."/>
            <person name="Vidigal P.M.P."/>
            <person name="Silva L.C.F."/>
            <person name="Araujo L.C."/>
            <person name="Laguardia C.N."/>
            <person name="Dias R.S."/>
            <person name="Sousa M.P."/>
            <person name="Paula S.O."/>
            <person name="Silva C."/>
        </authorList>
    </citation>
    <scope>NUCLEOTIDE SEQUENCE [LARGE SCALE GENOMIC DNA]</scope>
    <source>
        <strain evidence="15 16">P48SEP</strain>
    </source>
</reference>
<feature type="binding site" evidence="10">
    <location>
        <position position="64"/>
    </location>
    <ligand>
        <name>thiamine diphosphate</name>
        <dbReference type="ChEBI" id="CHEBI:58937"/>
    </ligand>
</feature>
<dbReference type="InterPro" id="IPR019752">
    <property type="entry name" value="Pyrv/ketoisovalerate_OxRed_cat"/>
</dbReference>
<evidence type="ECO:0000313" key="15">
    <source>
        <dbReference type="EMBL" id="TVM32046.1"/>
    </source>
</evidence>
<dbReference type="InterPro" id="IPR050722">
    <property type="entry name" value="Pyruvate:ferred/Flavod_OxRd"/>
</dbReference>
<evidence type="ECO:0000256" key="4">
    <source>
        <dbReference type="ARBA" id="ARBA00022723"/>
    </source>
</evidence>
<evidence type="ECO:0000256" key="10">
    <source>
        <dbReference type="PIRSR" id="PIRSR000159-1"/>
    </source>
</evidence>
<comment type="cofactor">
    <cofactor evidence="12">
        <name>[4Fe-4S] cluster</name>
        <dbReference type="ChEBI" id="CHEBI:49883"/>
    </cofactor>
    <text evidence="12">Binds 3 [4Fe-4S] clusters per subunit.</text>
</comment>
<dbReference type="Gene3D" id="3.40.50.920">
    <property type="match status" value="1"/>
</dbReference>
<dbReference type="GO" id="GO:0006979">
    <property type="term" value="P:response to oxidative stress"/>
    <property type="evidence" value="ECO:0007669"/>
    <property type="project" value="TreeGrafter"/>
</dbReference>
<feature type="binding site" evidence="12">
    <location>
        <position position="742"/>
    </location>
    <ligand>
        <name>[4Fe-4S] cluster</name>
        <dbReference type="ChEBI" id="CHEBI:49883"/>
        <label>2</label>
    </ligand>
</feature>
<evidence type="ECO:0000256" key="12">
    <source>
        <dbReference type="PIRSR" id="PIRSR000159-50"/>
    </source>
</evidence>
<evidence type="ECO:0000259" key="14">
    <source>
        <dbReference type="PROSITE" id="PS51379"/>
    </source>
</evidence>
<evidence type="ECO:0000256" key="5">
    <source>
        <dbReference type="ARBA" id="ARBA00022982"/>
    </source>
</evidence>
<dbReference type="GO" id="GO:0005506">
    <property type="term" value="F:iron ion binding"/>
    <property type="evidence" value="ECO:0007669"/>
    <property type="project" value="InterPro"/>
</dbReference>
<feature type="binding site" evidence="12">
    <location>
        <position position="752"/>
    </location>
    <ligand>
        <name>[4Fe-4S] cluster</name>
        <dbReference type="ChEBI" id="CHEBI:49883"/>
        <label>1</label>
    </ligand>
</feature>
<dbReference type="FunFam" id="3.40.920.10:FF:000001">
    <property type="entry name" value="Pyruvate:ferredoxin (Flavodoxin) oxidoreductase"/>
    <property type="match status" value="1"/>
</dbReference>
<dbReference type="Gene3D" id="3.40.50.970">
    <property type="match status" value="2"/>
</dbReference>
<feature type="binding site" evidence="10">
    <location>
        <position position="837"/>
    </location>
    <ligand>
        <name>thiamine diphosphate</name>
        <dbReference type="ChEBI" id="CHEBI:58937"/>
    </ligand>
</feature>
<dbReference type="OrthoDB" id="9794954at2"/>
<gene>
    <name evidence="15" type="primary">nifJ</name>
    <name evidence="15" type="ORF">DQK91_16050</name>
</gene>
<dbReference type="SUPFAM" id="SSF53323">
    <property type="entry name" value="Pyruvate-ferredoxin oxidoreductase, PFOR, domain III"/>
    <property type="match status" value="1"/>
</dbReference>
<dbReference type="Pfam" id="PF01855">
    <property type="entry name" value="POR_N"/>
    <property type="match status" value="1"/>
</dbReference>
<feature type="binding site" evidence="12">
    <location>
        <position position="689"/>
    </location>
    <ligand>
        <name>[4Fe-4S] cluster</name>
        <dbReference type="ChEBI" id="CHEBI:49883"/>
        <label>1</label>
    </ligand>
</feature>
<feature type="binding site" evidence="12">
    <location>
        <position position="837"/>
    </location>
    <ligand>
        <name>[4Fe-4S] cluster</name>
        <dbReference type="ChEBI" id="CHEBI:49883"/>
        <label>3</label>
    </ligand>
</feature>
<feature type="site" description="Important for catalytic activity" evidence="11">
    <location>
        <position position="64"/>
    </location>
</feature>
<dbReference type="PANTHER" id="PTHR32154">
    <property type="entry name" value="PYRUVATE-FLAVODOXIN OXIDOREDUCTASE-RELATED"/>
    <property type="match status" value="1"/>
</dbReference>
<dbReference type="InterPro" id="IPR009014">
    <property type="entry name" value="Transketo_C/PFOR_II"/>
</dbReference>
<keyword evidence="3 12" id="KW-0004">4Fe-4S</keyword>
<proteinExistence type="inferred from homology"/>
<comment type="catalytic activity">
    <reaction evidence="9">
        <text>2 oxidized [2Fe-2S]-[ferredoxin] + pyruvate + CoA = 2 reduced [2Fe-2S]-[ferredoxin] + acetyl-CoA + CO2 + H(+)</text>
        <dbReference type="Rhea" id="RHEA:12765"/>
        <dbReference type="Rhea" id="RHEA-COMP:10000"/>
        <dbReference type="Rhea" id="RHEA-COMP:10001"/>
        <dbReference type="ChEBI" id="CHEBI:15361"/>
        <dbReference type="ChEBI" id="CHEBI:15378"/>
        <dbReference type="ChEBI" id="CHEBI:16526"/>
        <dbReference type="ChEBI" id="CHEBI:33737"/>
        <dbReference type="ChEBI" id="CHEBI:33738"/>
        <dbReference type="ChEBI" id="CHEBI:57287"/>
        <dbReference type="ChEBI" id="CHEBI:57288"/>
        <dbReference type="EC" id="1.2.7.1"/>
    </reaction>
</comment>
<feature type="binding site" evidence="10">
    <location>
        <begin position="995"/>
        <end position="1000"/>
    </location>
    <ligand>
        <name>thiamine diphosphate</name>
        <dbReference type="ChEBI" id="CHEBI:58937"/>
    </ligand>
</feature>
<dbReference type="Proteomes" id="UP000434052">
    <property type="component" value="Unassembled WGS sequence"/>
</dbReference>
<dbReference type="InterPro" id="IPR019456">
    <property type="entry name" value="Pyrv-flavodox_OxRtase_EKR"/>
</dbReference>
<keyword evidence="5 9" id="KW-0249">Electron transport</keyword>
<dbReference type="Gene3D" id="3.30.70.20">
    <property type="match status" value="1"/>
</dbReference>
<dbReference type="GO" id="GO:0019164">
    <property type="term" value="F:pyruvate synthase activity"/>
    <property type="evidence" value="ECO:0007669"/>
    <property type="project" value="UniProtKB-EC"/>
</dbReference>